<gene>
    <name evidence="1" type="ORF">CKO31_09845</name>
</gene>
<dbReference type="Pfam" id="PF13620">
    <property type="entry name" value="CarboxypepD_reg"/>
    <property type="match status" value="1"/>
</dbReference>
<dbReference type="InterPro" id="IPR008969">
    <property type="entry name" value="CarboxyPept-like_regulatory"/>
</dbReference>
<dbReference type="PANTHER" id="PTHR46182">
    <property type="entry name" value="FI19480P1"/>
    <property type="match status" value="1"/>
</dbReference>
<evidence type="ECO:0000313" key="1">
    <source>
        <dbReference type="EMBL" id="MBK1631037.1"/>
    </source>
</evidence>
<name>A0ABS1CGJ3_9GAMM</name>
<dbReference type="SUPFAM" id="SSF63829">
    <property type="entry name" value="Calcium-dependent phosphotriesterase"/>
    <property type="match status" value="1"/>
</dbReference>
<dbReference type="Proteomes" id="UP000748752">
    <property type="component" value="Unassembled WGS sequence"/>
</dbReference>
<dbReference type="InterPro" id="IPR029865">
    <property type="entry name" value="KIAA0319-like"/>
</dbReference>
<keyword evidence="2" id="KW-1185">Reference proteome</keyword>
<dbReference type="InterPro" id="IPR013783">
    <property type="entry name" value="Ig-like_fold"/>
</dbReference>
<comment type="caution">
    <text evidence="1">The sequence shown here is derived from an EMBL/GenBank/DDBJ whole genome shotgun (WGS) entry which is preliminary data.</text>
</comment>
<dbReference type="Pfam" id="PF17963">
    <property type="entry name" value="Big_9"/>
    <property type="match status" value="1"/>
</dbReference>
<dbReference type="PANTHER" id="PTHR46182:SF2">
    <property type="entry name" value="FI19480P1"/>
    <property type="match status" value="1"/>
</dbReference>
<evidence type="ECO:0008006" key="3">
    <source>
        <dbReference type="Google" id="ProtNLM"/>
    </source>
</evidence>
<accession>A0ABS1CGJ3</accession>
<organism evidence="1 2">
    <name type="scientific">Thiohalocapsa halophila</name>
    <dbReference type="NCBI Taxonomy" id="69359"/>
    <lineage>
        <taxon>Bacteria</taxon>
        <taxon>Pseudomonadati</taxon>
        <taxon>Pseudomonadota</taxon>
        <taxon>Gammaproteobacteria</taxon>
        <taxon>Chromatiales</taxon>
        <taxon>Chromatiaceae</taxon>
        <taxon>Thiohalocapsa</taxon>
    </lineage>
</organism>
<dbReference type="SUPFAM" id="SSF49452">
    <property type="entry name" value="Starch-binding domain-like"/>
    <property type="match status" value="1"/>
</dbReference>
<protein>
    <recommendedName>
        <fullName evidence="3">Tandem-95 repeat protein</fullName>
    </recommendedName>
</protein>
<dbReference type="InterPro" id="IPR013784">
    <property type="entry name" value="Carb-bd-like_fold"/>
</dbReference>
<sequence>MNRPWWPCAGCDLLRAWLLPVGLLLLAALPAPLLAAYEPVTDPGIEVTHPRPLYDRRTRTYWLDVTVTHQGAEALTGPLRLVVESANKTLVTGDGSTAAGEPYADLSTAADARFAPGDTYSHRLGFRGGRGQLLATLRLERDVPEVVNQPPVADAGPDQSLTLAAGASTIQVTLDGTRSGDLDGAIARHEWTGVPDPADVEQPTLDLGVGTYSFSLVVYDDQDQPSPADAVTVRIDPAPNQAPTADAGPDQTLTPALGETRVTVALDGSGSSDPDGNITRWEWGGDADPDDVVQPQIELGPGVWSLSLTVYDDQDQPSTPDTVVIRVNDAPQPSPPQLQVSATTLVVSEGETLSIDASATDPNGDVVSLSATPLLPNASFTSTPTVTPQGSYRFTPGDAQAGTYLVELSARDRWGLTDRRVVEIQVEPVNAPPALEVEPDHRVDEGQEIAIPFNVRDPDGDLPELSVTGLPGNAVLLPAQQLIQFAPDFDQAGTYDLVLAADDGTERVEASLRVTVEDVPQAVGDALTLVVDPVDTPTFSTRARVTGAVNGSGQARAPPAPFGLITGLAPTQAAQGDTLSLTLTGADAGRWQTLFAAGSTSLDLGDGISVDAVTVLGPSRLEAIITVAPDADPGQRQLRAATGDEIAVSVLAFTVLPGTATLTGVLRDSETGEPIADALISVEGTALRATSGADGSFSLPGVPAGERQLLVNAPDHALVRTRVDAVAGEEIELGEIAVEPRVLSADATPSASVLSLVARGIGDATRRMSFAEAEDITRDALMLVGGRDIGILDADGNQQNPDVGEDVPFWSFNEDTVSTIAERMLLTERRTLAEVLETYTGLWDWGPGEPPTLLDWLAAIQTVVDAAWSDPGDRRNALLFLLFNPERTLLAAPPTIVADLPLNALQATLMELTLLRHAARTLDPEALHDAIILDYPELAGAVQAPGPAGPSVAGSLLDFLVPKAVAAQPLVARAERAEYEVHVNEKLQLAALDYLNLGVLEEVRYQWSLTQKPLGSSPAFTRIDEKIAYLKPDKSGAYEVKLIVSAAGHDTAETTIAITAGDACDDAFKPKLSNADATWEEVACVFNRAVPKSIATGAVKGQLWGWLQGAAPISKFDAKLAAANDLKAFNRTANIGYPRARITAMKGLEDALPRMMDQATKQGRFLQFKRFGTKLLANGTAGVIQGQAATISRDIMYAALDKVIAQVVSSVRPAPPGAVNADPIVSYGTNQRAAVLVTFEISPTEERYLQSGGFDGQPGSAPQHFAYKIYRERPGGLVERIFVGFPGAGGELYPSSRIGDGKTLYAFVDTDPPEGQLSYFVTTRRIIGKGPVITQTWSESGFWIGQVLGVLSPPGMNQYNFAKAMSQRGINLLKQVRLQDSDPSIAGRIYLPRATEGVKLPVQLAATPQLGRYDGDILMSVPELDSVFSFAGGAPELLLNSGFKAPYQAGIAVDALGNIYMDNAASDQRFGGRIWRWNQQLGRALFGSVQYFSRLLMYSKPAAVQSMTAGRMFGGEMLFIADQASNGIRELEIPADGGFPPDPGHYVSQPITAPGDVPVLADTSMAVNDADRELLVTQGDNLFRYVNRNDRSLLFPQDASPFTRITGIDADSAGNLYVGDGSRGEIVVIPADKRGDGFYQDLNDEPWIRDLYTLAEDLPGPAELRVAGHQKALMWLDNRGMNHFAFGFSGRLLLPDGSPLVGARVSIPERLEDVEARTNEHGIFKLRGLRGPDLPDEIALLVRTRDGQVGQFQLLLDAVGHTFAERMEFVPIQPPPPPDDRPPPPEVPVVPVQIITPGDTTIVDTPVQTPETEAPAEGTAPVVAIVGPADGLETDLDQVTLRGFVIGGTLLSAVLERNDVESPLTVLDGEFETTVSIGEGVTRLRVVVESLDGEGNPVIGRSDEVKVFKTDNPTTGALTGRVLDEATGLPIPGASVFARDYGISALTDRNGVWQLTRVPPGDVYLEVVP</sequence>
<dbReference type="RefSeq" id="WP_200236592.1">
    <property type="nucleotide sequence ID" value="NZ_NRRV01000020.1"/>
</dbReference>
<proteinExistence type="predicted"/>
<dbReference type="Gene3D" id="2.60.40.1120">
    <property type="entry name" value="Carboxypeptidase-like, regulatory domain"/>
    <property type="match status" value="2"/>
</dbReference>
<dbReference type="SUPFAM" id="SSF49299">
    <property type="entry name" value="PKD domain"/>
    <property type="match status" value="1"/>
</dbReference>
<dbReference type="Gene3D" id="2.60.40.10">
    <property type="entry name" value="Immunoglobulins"/>
    <property type="match status" value="6"/>
</dbReference>
<reference evidence="1 2" key="1">
    <citation type="journal article" date="2020" name="Microorganisms">
        <title>Osmotic Adaptation and Compatible Solute Biosynthesis of Phototrophic Bacteria as Revealed from Genome Analyses.</title>
        <authorList>
            <person name="Imhoff J.F."/>
            <person name="Rahn T."/>
            <person name="Kunzel S."/>
            <person name="Keller A."/>
            <person name="Neulinger S.C."/>
        </authorList>
    </citation>
    <scope>NUCLEOTIDE SEQUENCE [LARGE SCALE GENOMIC DNA]</scope>
    <source>
        <strain evidence="1 2">DSM 6210</strain>
    </source>
</reference>
<dbReference type="Gene3D" id="2.120.10.30">
    <property type="entry name" value="TolB, C-terminal domain"/>
    <property type="match status" value="1"/>
</dbReference>
<dbReference type="EMBL" id="NRRV01000020">
    <property type="protein sequence ID" value="MBK1631037.1"/>
    <property type="molecule type" value="Genomic_DNA"/>
</dbReference>
<dbReference type="InterPro" id="IPR035986">
    <property type="entry name" value="PKD_dom_sf"/>
</dbReference>
<evidence type="ECO:0000313" key="2">
    <source>
        <dbReference type="Proteomes" id="UP000748752"/>
    </source>
</evidence>
<dbReference type="InterPro" id="IPR011042">
    <property type="entry name" value="6-blade_b-propeller_TolB-like"/>
</dbReference>
<dbReference type="SUPFAM" id="SSF49464">
    <property type="entry name" value="Carboxypeptidase regulatory domain-like"/>
    <property type="match status" value="1"/>
</dbReference>